<reference evidence="2 3" key="1">
    <citation type="submission" date="2024-02" db="EMBL/GenBank/DDBJ databases">
        <title>A draft genome for the cacao thread blight pathogen Marasmius crinis-equi.</title>
        <authorList>
            <person name="Cohen S.P."/>
            <person name="Baruah I.K."/>
            <person name="Amoako-Attah I."/>
            <person name="Bukari Y."/>
            <person name="Meinhardt L.W."/>
            <person name="Bailey B.A."/>
        </authorList>
    </citation>
    <scope>NUCLEOTIDE SEQUENCE [LARGE SCALE GENOMIC DNA]</scope>
    <source>
        <strain evidence="2 3">GH-76</strain>
    </source>
</reference>
<feature type="signal peptide" evidence="1">
    <location>
        <begin position="1"/>
        <end position="17"/>
    </location>
</feature>
<organism evidence="2 3">
    <name type="scientific">Marasmius crinis-equi</name>
    <dbReference type="NCBI Taxonomy" id="585013"/>
    <lineage>
        <taxon>Eukaryota</taxon>
        <taxon>Fungi</taxon>
        <taxon>Dikarya</taxon>
        <taxon>Basidiomycota</taxon>
        <taxon>Agaricomycotina</taxon>
        <taxon>Agaricomycetes</taxon>
        <taxon>Agaricomycetidae</taxon>
        <taxon>Agaricales</taxon>
        <taxon>Marasmiineae</taxon>
        <taxon>Marasmiaceae</taxon>
        <taxon>Marasmius</taxon>
    </lineage>
</organism>
<accession>A0ABR3FW49</accession>
<name>A0ABR3FW49_9AGAR</name>
<protein>
    <submittedName>
        <fullName evidence="2">Uncharacterized protein</fullName>
    </submittedName>
</protein>
<evidence type="ECO:0000313" key="2">
    <source>
        <dbReference type="EMBL" id="KAL0579726.1"/>
    </source>
</evidence>
<keyword evidence="1" id="KW-0732">Signal</keyword>
<dbReference type="Proteomes" id="UP001465976">
    <property type="component" value="Unassembled WGS sequence"/>
</dbReference>
<comment type="caution">
    <text evidence="2">The sequence shown here is derived from an EMBL/GenBank/DDBJ whole genome shotgun (WGS) entry which is preliminary data.</text>
</comment>
<evidence type="ECO:0000256" key="1">
    <source>
        <dbReference type="SAM" id="SignalP"/>
    </source>
</evidence>
<gene>
    <name evidence="2" type="ORF">V5O48_002290</name>
</gene>
<dbReference type="EMBL" id="JBAHYK010000050">
    <property type="protein sequence ID" value="KAL0579726.1"/>
    <property type="molecule type" value="Genomic_DNA"/>
</dbReference>
<sequence>MHSLVLLLGILLPFSSAQNQIRPISFKPLSTDPPTTNRLNGESYQQDAIATFAGWQYASAWVVSEGNISVRNAAISRRNLAEEAGQWETLVLTDYNQTEDDGHDTISLGISPTDGTIHLGFDQHDNPLRYRISKAGIVLDPTEVQWNSEIFGEVLHALPGLEDIDASLPQPLHFVNITYPRFLRIPPSASTSPDNTTQKPDLLLELRVGRSGLGDDWIYHYFPSTNNSTGTWKLVGKYLTGVQNNAYINGLDFDSSGTLHTTWTYRDFINDTGKDVAVQAGPNGPENNHDLNYAYSTDAGYTWWNTWGQLVADLRSRGNETSAPMGFLDFEAQDEVTDASILPTSPGIVVFGIPKFGGILNQEAQTVDAEGRVHVLNRENGTGTALEGIERWYHYWRGPTLNFTSENDTDCSSASTRTPPWTRAPLPLSLADESINNITRTPTVIGKRGKLIAVNSTLLAILPSNAANSTGLSILGSTAQGNFSATPVRDWTILHEFSEGSKWEPLFDRYRFQDDGVLSLYLVNGTDVGVLDLDLGM</sequence>
<keyword evidence="3" id="KW-1185">Reference proteome</keyword>
<proteinExistence type="predicted"/>
<feature type="chain" id="PRO_5046655868" evidence="1">
    <location>
        <begin position="18"/>
        <end position="537"/>
    </location>
</feature>
<evidence type="ECO:0000313" key="3">
    <source>
        <dbReference type="Proteomes" id="UP001465976"/>
    </source>
</evidence>
<dbReference type="Pfam" id="PF15892">
    <property type="entry name" value="BNR_4"/>
    <property type="match status" value="1"/>
</dbReference>